<evidence type="ECO:0000256" key="4">
    <source>
        <dbReference type="ARBA" id="ARBA00023004"/>
    </source>
</evidence>
<accession>A0A840TR27</accession>
<sequence length="675" mass="75205">MKTFVQCLSSFLVMVPLFVFSQSAPTVDVLVYGGTAGGVTAAIAAAREGASVLLVEPGRHLGGMVTGGLSHTDYGDRAVIGGLALEFYERVAKAYQKPVFFWRGPEPTLGEKILRDWLKETGVSVRYGDRVKSVQKEGRKITGLQLLSGVKLTAAVFIDASYEGDLMARAGVGYAIGREGISDYGESWAGRQPFYPDKHNFPLPVSPFVNGKNGELLPLINARPQVGFGEADSAVQAYCFRVIMTNKPENRIPITRPVGYDSTRYELLRRYLKVRQPTTLAETGVFRASINLPNQKAEINSAGPISTNLYDGTNWAYPDADYALRDKIWNDHLRYTHGLLYFIANDPEVPEPVRKQAQQWGLCKDEFEDTGHWPHQLYVREARRMRGEYIMTQHDLLRDTLKYDAVAMGSYNIDVRHTQRTYHLVSRFPELLAETINEGYLSIPVSPYQIPYRALVPRYENCTNLLVPVCVSSSSLAFASVRMEPQYMALGHASGVAAALATKQQVAVQHVDIAVLQKKLREQRQVLSFEENPNGIFGQGNSVVVDDDMRRFVDRTGTWNSSENPLMARHAITYLSSPQSAPSSLVYRPYLPEAGKYKVYGWWPLGPGFATNTPLTIEHAAGKKPLTVNQRDQGGQWIELGTFQFEKGYRGSITVSNQAADGVVVADAFRFERIH</sequence>
<comment type="caution">
    <text evidence="8">The sequence shown here is derived from an EMBL/GenBank/DDBJ whole genome shotgun (WGS) entry which is preliminary data.</text>
</comment>
<dbReference type="InterPro" id="IPR039650">
    <property type="entry name" value="HdrA-like"/>
</dbReference>
<feature type="domain" description="Golvesin/Xly CBD-like" evidence="7">
    <location>
        <begin position="543"/>
        <end position="673"/>
    </location>
</feature>
<dbReference type="GO" id="GO:0051539">
    <property type="term" value="F:4 iron, 4 sulfur cluster binding"/>
    <property type="evidence" value="ECO:0007669"/>
    <property type="project" value="UniProtKB-KW"/>
</dbReference>
<gene>
    <name evidence="8" type="ORF">HNQ92_004491</name>
</gene>
<keyword evidence="5" id="KW-0411">Iron-sulfur</keyword>
<dbReference type="InterPro" id="IPR033803">
    <property type="entry name" value="CBD-like_Golvesin-Xly"/>
</dbReference>
<dbReference type="SUPFAM" id="SSF51905">
    <property type="entry name" value="FAD/NAD(P)-binding domain"/>
    <property type="match status" value="1"/>
</dbReference>
<protein>
    <recommendedName>
        <fullName evidence="7">Golvesin/Xly CBD-like domain-containing protein</fullName>
    </recommendedName>
</protein>
<dbReference type="AlphaFoldDB" id="A0A840TR27"/>
<dbReference type="Pfam" id="PF25275">
    <property type="entry name" value="Golvesin_C"/>
    <property type="match status" value="1"/>
</dbReference>
<dbReference type="InterPro" id="IPR036188">
    <property type="entry name" value="FAD/NAD-bd_sf"/>
</dbReference>
<evidence type="ECO:0000256" key="3">
    <source>
        <dbReference type="ARBA" id="ARBA00023002"/>
    </source>
</evidence>
<name>A0A840TR27_9BACT</name>
<evidence type="ECO:0000313" key="9">
    <source>
        <dbReference type="Proteomes" id="UP000557307"/>
    </source>
</evidence>
<dbReference type="GO" id="GO:0046872">
    <property type="term" value="F:metal ion binding"/>
    <property type="evidence" value="ECO:0007669"/>
    <property type="project" value="UniProtKB-KW"/>
</dbReference>
<keyword evidence="6" id="KW-0732">Signal</keyword>
<evidence type="ECO:0000256" key="6">
    <source>
        <dbReference type="SAM" id="SignalP"/>
    </source>
</evidence>
<dbReference type="Pfam" id="PF12831">
    <property type="entry name" value="FAD_oxidored"/>
    <property type="match status" value="1"/>
</dbReference>
<feature type="signal peptide" evidence="6">
    <location>
        <begin position="1"/>
        <end position="21"/>
    </location>
</feature>
<evidence type="ECO:0000256" key="1">
    <source>
        <dbReference type="ARBA" id="ARBA00022485"/>
    </source>
</evidence>
<evidence type="ECO:0000256" key="5">
    <source>
        <dbReference type="ARBA" id="ARBA00023014"/>
    </source>
</evidence>
<evidence type="ECO:0000256" key="2">
    <source>
        <dbReference type="ARBA" id="ARBA00022723"/>
    </source>
</evidence>
<organism evidence="8 9">
    <name type="scientific">Rhabdobacter roseus</name>
    <dbReference type="NCBI Taxonomy" id="1655419"/>
    <lineage>
        <taxon>Bacteria</taxon>
        <taxon>Pseudomonadati</taxon>
        <taxon>Bacteroidota</taxon>
        <taxon>Cytophagia</taxon>
        <taxon>Cytophagales</taxon>
        <taxon>Cytophagaceae</taxon>
        <taxon>Rhabdobacter</taxon>
    </lineage>
</organism>
<keyword evidence="3" id="KW-0560">Oxidoreductase</keyword>
<keyword evidence="1" id="KW-0004">4Fe-4S</keyword>
<proteinExistence type="predicted"/>
<dbReference type="GO" id="GO:0016491">
    <property type="term" value="F:oxidoreductase activity"/>
    <property type="evidence" value="ECO:0007669"/>
    <property type="project" value="UniProtKB-KW"/>
</dbReference>
<keyword evidence="4" id="KW-0408">Iron</keyword>
<dbReference type="EMBL" id="JACHGF010000009">
    <property type="protein sequence ID" value="MBB5286331.1"/>
    <property type="molecule type" value="Genomic_DNA"/>
</dbReference>
<evidence type="ECO:0000259" key="7">
    <source>
        <dbReference type="Pfam" id="PF25275"/>
    </source>
</evidence>
<dbReference type="Proteomes" id="UP000557307">
    <property type="component" value="Unassembled WGS sequence"/>
</dbReference>
<dbReference type="PANTHER" id="PTHR43498">
    <property type="entry name" value="FERREDOXIN:COB-COM HETERODISULFIDE REDUCTASE SUBUNIT A"/>
    <property type="match status" value="1"/>
</dbReference>
<reference evidence="8 9" key="1">
    <citation type="submission" date="2020-08" db="EMBL/GenBank/DDBJ databases">
        <title>Genomic Encyclopedia of Type Strains, Phase IV (KMG-IV): sequencing the most valuable type-strain genomes for metagenomic binning, comparative biology and taxonomic classification.</title>
        <authorList>
            <person name="Goeker M."/>
        </authorList>
    </citation>
    <scope>NUCLEOTIDE SEQUENCE [LARGE SCALE GENOMIC DNA]</scope>
    <source>
        <strain evidence="8 9">DSM 105074</strain>
    </source>
</reference>
<dbReference type="Gene3D" id="3.50.50.60">
    <property type="entry name" value="FAD/NAD(P)-binding domain"/>
    <property type="match status" value="1"/>
</dbReference>
<dbReference type="RefSeq" id="WP_221307518.1">
    <property type="nucleotide sequence ID" value="NZ_JACHGF010000009.1"/>
</dbReference>
<feature type="chain" id="PRO_5032515382" description="Golvesin/Xly CBD-like domain-containing protein" evidence="6">
    <location>
        <begin position="22"/>
        <end position="675"/>
    </location>
</feature>
<evidence type="ECO:0000313" key="8">
    <source>
        <dbReference type="EMBL" id="MBB5286331.1"/>
    </source>
</evidence>
<keyword evidence="9" id="KW-1185">Reference proteome</keyword>
<keyword evidence="2" id="KW-0479">Metal-binding</keyword>
<dbReference type="PANTHER" id="PTHR43498:SF1">
    <property type="entry name" value="COB--COM HETERODISULFIDE REDUCTASE IRON-SULFUR SUBUNIT A"/>
    <property type="match status" value="1"/>
</dbReference>